<dbReference type="InterPro" id="IPR051446">
    <property type="entry name" value="HTH_trans_reg/aminotransferase"/>
</dbReference>
<keyword evidence="2" id="KW-0663">Pyridoxal phosphate</keyword>
<accession>A0A1H1MBQ7</accession>
<dbReference type="Pfam" id="PF00155">
    <property type="entry name" value="Aminotran_1_2"/>
    <property type="match status" value="1"/>
</dbReference>
<dbReference type="PANTHER" id="PTHR46577">
    <property type="entry name" value="HTH-TYPE TRANSCRIPTIONAL REGULATORY PROTEIN GABR"/>
    <property type="match status" value="1"/>
</dbReference>
<dbReference type="Gene3D" id="1.10.10.10">
    <property type="entry name" value="Winged helix-like DNA-binding domain superfamily/Winged helix DNA-binding domain"/>
    <property type="match status" value="1"/>
</dbReference>
<dbReference type="CDD" id="cd07377">
    <property type="entry name" value="WHTH_GntR"/>
    <property type="match status" value="1"/>
</dbReference>
<comment type="similarity">
    <text evidence="1">In the C-terminal section; belongs to the class-I pyridoxal-phosphate-dependent aminotransferase family.</text>
</comment>
<dbReference type="GO" id="GO:0008483">
    <property type="term" value="F:transaminase activity"/>
    <property type="evidence" value="ECO:0007669"/>
    <property type="project" value="UniProtKB-KW"/>
</dbReference>
<organism evidence="7 8">
    <name type="scientific">Pseudomonas oryzae</name>
    <dbReference type="NCBI Taxonomy" id="1392877"/>
    <lineage>
        <taxon>Bacteria</taxon>
        <taxon>Pseudomonadati</taxon>
        <taxon>Pseudomonadota</taxon>
        <taxon>Gammaproteobacteria</taxon>
        <taxon>Pseudomonadales</taxon>
        <taxon>Pseudomonadaceae</taxon>
        <taxon>Pseudomonas</taxon>
    </lineage>
</organism>
<evidence type="ECO:0000256" key="5">
    <source>
        <dbReference type="ARBA" id="ARBA00023163"/>
    </source>
</evidence>
<evidence type="ECO:0000259" key="6">
    <source>
        <dbReference type="PROSITE" id="PS50949"/>
    </source>
</evidence>
<dbReference type="SUPFAM" id="SSF53383">
    <property type="entry name" value="PLP-dependent transferases"/>
    <property type="match status" value="1"/>
</dbReference>
<dbReference type="InterPro" id="IPR004839">
    <property type="entry name" value="Aminotransferase_I/II_large"/>
</dbReference>
<evidence type="ECO:0000256" key="3">
    <source>
        <dbReference type="ARBA" id="ARBA00023015"/>
    </source>
</evidence>
<keyword evidence="7" id="KW-0808">Transferase</keyword>
<dbReference type="InterPro" id="IPR036388">
    <property type="entry name" value="WH-like_DNA-bd_sf"/>
</dbReference>
<reference evidence="8" key="1">
    <citation type="submission" date="2016-10" db="EMBL/GenBank/DDBJ databases">
        <authorList>
            <person name="Varghese N."/>
            <person name="Submissions S."/>
        </authorList>
    </citation>
    <scope>NUCLEOTIDE SEQUENCE [LARGE SCALE GENOMIC DNA]</scope>
    <source>
        <strain evidence="8">KCTC 32247</strain>
    </source>
</reference>
<dbReference type="STRING" id="1392877.SAMN05216221_0466"/>
<dbReference type="InterPro" id="IPR036390">
    <property type="entry name" value="WH_DNA-bd_sf"/>
</dbReference>
<evidence type="ECO:0000256" key="4">
    <source>
        <dbReference type="ARBA" id="ARBA00023125"/>
    </source>
</evidence>
<dbReference type="Proteomes" id="UP000243359">
    <property type="component" value="Chromosome I"/>
</dbReference>
<keyword evidence="5" id="KW-0804">Transcription</keyword>
<dbReference type="PROSITE" id="PS50949">
    <property type="entry name" value="HTH_GNTR"/>
    <property type="match status" value="1"/>
</dbReference>
<keyword evidence="3" id="KW-0805">Transcription regulation</keyword>
<dbReference type="RefSeq" id="WP_090347430.1">
    <property type="nucleotide sequence ID" value="NZ_LT629751.1"/>
</dbReference>
<dbReference type="GO" id="GO:0003700">
    <property type="term" value="F:DNA-binding transcription factor activity"/>
    <property type="evidence" value="ECO:0007669"/>
    <property type="project" value="InterPro"/>
</dbReference>
<name>A0A1H1MBQ7_9PSED</name>
<evidence type="ECO:0000256" key="1">
    <source>
        <dbReference type="ARBA" id="ARBA00005384"/>
    </source>
</evidence>
<dbReference type="AlphaFoldDB" id="A0A1H1MBQ7"/>
<evidence type="ECO:0000256" key="2">
    <source>
        <dbReference type="ARBA" id="ARBA00022898"/>
    </source>
</evidence>
<proteinExistence type="inferred from homology"/>
<sequence length="467" mass="52105">MTIDLKPFIRNGQPKYLAIGNALTEAINSGALQPGSRLPTHRELAEQLGVSVQTVSNAYAHAEKEGVIYAQVGNGTFVRSRTLNSEADYLSTDEQDNPHRGIDLSTAHPVCTPRHVRLYRESLERLAREGREDFITSFHPTEGLSRHREVVCDWLGQQQKMPANPDHMLFCNGAAHALTIAMATVVKPGETVLCERETGMLPMALAQTLHFKLKGVDTDEQGLLPEALDAACRQGGARVLFCTPTMNNPTSDTMGPARRQAIAEVVERHDLLVIEDDVYGALEPNRSAPLSALLPNRSFYATSLTKVTLPGMRAGYLITPPNLVHQAVGRLRSTTWMATLMPFEIASWWMQDGTLDQMIAYQQQEFAARQQMARELLGPCRYKAHPNGMLIWAELPEHWQAEKFVRYARQEGVMIHPAEPFLPGPNQDNRHVRITLGAEQSRSRLQVGLRTLRELLDTSPAPLHFVF</sequence>
<dbReference type="Gene3D" id="3.90.1150.10">
    <property type="entry name" value="Aspartate Aminotransferase, domain 1"/>
    <property type="match status" value="1"/>
</dbReference>
<keyword evidence="4 7" id="KW-0238">DNA-binding</keyword>
<gene>
    <name evidence="7" type="ORF">SAMN05216221_0466</name>
</gene>
<dbReference type="OrthoDB" id="9804020at2"/>
<dbReference type="GO" id="GO:0030170">
    <property type="term" value="F:pyridoxal phosphate binding"/>
    <property type="evidence" value="ECO:0007669"/>
    <property type="project" value="InterPro"/>
</dbReference>
<dbReference type="EMBL" id="LT629751">
    <property type="protein sequence ID" value="SDR84166.1"/>
    <property type="molecule type" value="Genomic_DNA"/>
</dbReference>
<dbReference type="PANTHER" id="PTHR46577:SF1">
    <property type="entry name" value="HTH-TYPE TRANSCRIPTIONAL REGULATORY PROTEIN GABR"/>
    <property type="match status" value="1"/>
</dbReference>
<protein>
    <submittedName>
        <fullName evidence="7">DNA-binding transcriptional regulator, MocR family, contains an aminotransferase domain</fullName>
    </submittedName>
</protein>
<dbReference type="Pfam" id="PF00392">
    <property type="entry name" value="GntR"/>
    <property type="match status" value="1"/>
</dbReference>
<dbReference type="InterPro" id="IPR015422">
    <property type="entry name" value="PyrdxlP-dep_Trfase_small"/>
</dbReference>
<feature type="domain" description="HTH gntR-type" evidence="6">
    <location>
        <begin position="13"/>
        <end position="81"/>
    </location>
</feature>
<dbReference type="InterPro" id="IPR000524">
    <property type="entry name" value="Tscrpt_reg_HTH_GntR"/>
</dbReference>
<evidence type="ECO:0000313" key="8">
    <source>
        <dbReference type="Proteomes" id="UP000243359"/>
    </source>
</evidence>
<dbReference type="SMART" id="SM00345">
    <property type="entry name" value="HTH_GNTR"/>
    <property type="match status" value="1"/>
</dbReference>
<dbReference type="SUPFAM" id="SSF46785">
    <property type="entry name" value="Winged helix' DNA-binding domain"/>
    <property type="match status" value="1"/>
</dbReference>
<dbReference type="InterPro" id="IPR015424">
    <property type="entry name" value="PyrdxlP-dep_Trfase"/>
</dbReference>
<keyword evidence="8" id="KW-1185">Reference proteome</keyword>
<keyword evidence="7" id="KW-0032">Aminotransferase</keyword>
<dbReference type="InterPro" id="IPR015421">
    <property type="entry name" value="PyrdxlP-dep_Trfase_major"/>
</dbReference>
<dbReference type="Gene3D" id="3.40.640.10">
    <property type="entry name" value="Type I PLP-dependent aspartate aminotransferase-like (Major domain)"/>
    <property type="match status" value="1"/>
</dbReference>
<evidence type="ECO:0000313" key="7">
    <source>
        <dbReference type="EMBL" id="SDR84166.1"/>
    </source>
</evidence>
<dbReference type="GO" id="GO:0003677">
    <property type="term" value="F:DNA binding"/>
    <property type="evidence" value="ECO:0007669"/>
    <property type="project" value="UniProtKB-KW"/>
</dbReference>
<dbReference type="CDD" id="cd00609">
    <property type="entry name" value="AAT_like"/>
    <property type="match status" value="1"/>
</dbReference>